<dbReference type="InterPro" id="IPR021973">
    <property type="entry name" value="SprA-related"/>
</dbReference>
<dbReference type="eggNOG" id="COG3064">
    <property type="taxonomic scope" value="Bacteria"/>
</dbReference>
<feature type="compositionally biased region" description="Gly residues" evidence="1">
    <location>
        <begin position="146"/>
        <end position="155"/>
    </location>
</feature>
<dbReference type="HOGENOM" id="CLU_587789_0_0_6"/>
<reference evidence="2 3" key="1">
    <citation type="submission" date="2007-03" db="EMBL/GenBank/DDBJ databases">
        <title>Complete sequence of Shewanella loihica PV-4.</title>
        <authorList>
            <consortium name="US DOE Joint Genome Institute"/>
            <person name="Copeland A."/>
            <person name="Lucas S."/>
            <person name="Lapidus A."/>
            <person name="Barry K."/>
            <person name="Detter J.C."/>
            <person name="Glavina del Rio T."/>
            <person name="Hammon N."/>
            <person name="Israni S."/>
            <person name="Dalin E."/>
            <person name="Tice H."/>
            <person name="Pitluck S."/>
            <person name="Chain P."/>
            <person name="Malfatti S."/>
            <person name="Shin M."/>
            <person name="Vergez L."/>
            <person name="Schmutz J."/>
            <person name="Larimer F."/>
            <person name="Land M."/>
            <person name="Hauser L."/>
            <person name="Kyrpides N."/>
            <person name="Mikhailova N."/>
            <person name="Romine M.F."/>
            <person name="Serres G."/>
            <person name="Fredrickson J."/>
            <person name="Tiedje J."/>
            <person name="Richardson P."/>
        </authorList>
    </citation>
    <scope>NUCLEOTIDE SEQUENCE [LARGE SCALE GENOMIC DNA]</scope>
    <source>
        <strain evidence="3">ATCC BAA-1088 / PV-4</strain>
    </source>
</reference>
<feature type="compositionally biased region" description="Low complexity" evidence="1">
    <location>
        <begin position="81"/>
        <end position="98"/>
    </location>
</feature>
<protein>
    <submittedName>
        <fullName evidence="2">SrpA-related protein</fullName>
    </submittedName>
</protein>
<dbReference type="AlphaFoldDB" id="A3QEQ7"/>
<evidence type="ECO:0000313" key="3">
    <source>
        <dbReference type="Proteomes" id="UP000001558"/>
    </source>
</evidence>
<name>A3QEQ7_SHELP</name>
<accession>A3QEQ7</accession>
<dbReference type="STRING" id="323850.Shew_2089"/>
<organism evidence="2 3">
    <name type="scientific">Shewanella loihica (strain ATCC BAA-1088 / PV-4)</name>
    <dbReference type="NCBI Taxonomy" id="323850"/>
    <lineage>
        <taxon>Bacteria</taxon>
        <taxon>Pseudomonadati</taxon>
        <taxon>Pseudomonadota</taxon>
        <taxon>Gammaproteobacteria</taxon>
        <taxon>Alteromonadales</taxon>
        <taxon>Shewanellaceae</taxon>
        <taxon>Shewanella</taxon>
    </lineage>
</organism>
<feature type="compositionally biased region" description="Low complexity" evidence="1">
    <location>
        <begin position="20"/>
        <end position="62"/>
    </location>
</feature>
<feature type="compositionally biased region" description="Basic and acidic residues" evidence="1">
    <location>
        <begin position="228"/>
        <end position="241"/>
    </location>
</feature>
<evidence type="ECO:0000313" key="2">
    <source>
        <dbReference type="EMBL" id="ABO23955.1"/>
    </source>
</evidence>
<dbReference type="Proteomes" id="UP000001558">
    <property type="component" value="Chromosome"/>
</dbReference>
<feature type="compositionally biased region" description="Polar residues" evidence="1">
    <location>
        <begin position="177"/>
        <end position="188"/>
    </location>
</feature>
<dbReference type="Pfam" id="PF12118">
    <property type="entry name" value="SprA-related"/>
    <property type="match status" value="1"/>
</dbReference>
<evidence type="ECO:0000256" key="1">
    <source>
        <dbReference type="SAM" id="MobiDB-lite"/>
    </source>
</evidence>
<proteinExistence type="predicted"/>
<sequence length="465" mass="46945" precursor="true">MAGAMTTPPLTAMRLGALPSSSASTSSISSSSTASLSSSNRASSSQSTASSSISTASTPAASHQTSHASLKANTAVSSTPSGATSLLTSGNLSSGLSTQRGSSASRPVFNGSSSGQGGYSLSSGPLGVGGLLNQTASSGFSSGLSKGMGNGGGVDGASTLPDAAGRVAGSGLPPGSRGSNGKPNASTAGGQGGVDVSRGSAIEGEKPVVDIFGGAEETRGEAYNPFADKQEGKDAPSDESRSQAPELARQEAELKELSRRDAEVRAHEQAHASVGGTFARSPSFKYEQGSDGRRYAVDGEVAIDISSVPGDPLATLNKMKQVYAAAMAPATPSMADIRVASEALRKMNSAKAELAKTRQQSAITPEQMKPLIDAGKSEQQRQLPEPVTPKVSGSVDDQGKISAARIDSPSPLDDDRSPSQSIERISRQLLAADGLLFSAEALSMRYQAGESDASSTSSSSFAFSL</sequence>
<keyword evidence="3" id="KW-1185">Reference proteome</keyword>
<dbReference type="KEGG" id="slo:Shew_2089"/>
<dbReference type="OrthoDB" id="9812722at2"/>
<dbReference type="EMBL" id="CP000606">
    <property type="protein sequence ID" value="ABO23955.1"/>
    <property type="molecule type" value="Genomic_DNA"/>
</dbReference>
<feature type="compositionally biased region" description="Basic and acidic residues" evidence="1">
    <location>
        <begin position="248"/>
        <end position="270"/>
    </location>
</feature>
<feature type="compositionally biased region" description="Polar residues" evidence="1">
    <location>
        <begin position="63"/>
        <end position="80"/>
    </location>
</feature>
<feature type="region of interest" description="Disordered" evidence="1">
    <location>
        <begin position="1"/>
        <end position="291"/>
    </location>
</feature>
<feature type="region of interest" description="Disordered" evidence="1">
    <location>
        <begin position="350"/>
        <end position="425"/>
    </location>
</feature>
<gene>
    <name evidence="2" type="ordered locus">Shew_2089</name>
</gene>